<name>A0A542SY42_9ACTN</name>
<organism evidence="6 7">
    <name type="scientific">Streptomyces puniciscabiei</name>
    <dbReference type="NCBI Taxonomy" id="164348"/>
    <lineage>
        <taxon>Bacteria</taxon>
        <taxon>Bacillati</taxon>
        <taxon>Actinomycetota</taxon>
        <taxon>Actinomycetes</taxon>
        <taxon>Kitasatosporales</taxon>
        <taxon>Streptomycetaceae</taxon>
        <taxon>Streptomyces</taxon>
    </lineage>
</organism>
<evidence type="ECO:0000256" key="2">
    <source>
        <dbReference type="ARBA" id="ARBA00022694"/>
    </source>
</evidence>
<evidence type="ECO:0000259" key="5">
    <source>
        <dbReference type="Pfam" id="PF01951"/>
    </source>
</evidence>
<dbReference type="STRING" id="164348.BFF78_38205"/>
<dbReference type="GO" id="GO:0046872">
    <property type="term" value="F:metal ion binding"/>
    <property type="evidence" value="ECO:0007669"/>
    <property type="project" value="UniProtKB-KW"/>
</dbReference>
<accession>A0A542SY42</accession>
<keyword evidence="3" id="KW-0479">Metal-binding</keyword>
<dbReference type="SUPFAM" id="SSF69819">
    <property type="entry name" value="MTH1598-like"/>
    <property type="match status" value="1"/>
</dbReference>
<evidence type="ECO:0000256" key="3">
    <source>
        <dbReference type="ARBA" id="ARBA00022723"/>
    </source>
</evidence>
<dbReference type="InterPro" id="IPR023572">
    <property type="entry name" value="Archease_dom"/>
</dbReference>
<evidence type="ECO:0000256" key="4">
    <source>
        <dbReference type="ARBA" id="ARBA00022837"/>
    </source>
</evidence>
<comment type="caution">
    <text evidence="6">The sequence shown here is derived from an EMBL/GenBank/DDBJ whole genome shotgun (WGS) entry which is preliminary data.</text>
</comment>
<proteinExistence type="inferred from homology"/>
<keyword evidence="7" id="KW-1185">Reference proteome</keyword>
<keyword evidence="4" id="KW-0106">Calcium</keyword>
<reference evidence="6 7" key="1">
    <citation type="submission" date="2019-06" db="EMBL/GenBank/DDBJ databases">
        <title>Sequencing the genomes of 1000 actinobacteria strains.</title>
        <authorList>
            <person name="Klenk H.-P."/>
        </authorList>
    </citation>
    <scope>NUCLEOTIDE SEQUENCE [LARGE SCALE GENOMIC DNA]</scope>
    <source>
        <strain evidence="6 7">DSM 41929</strain>
    </source>
</reference>
<dbReference type="InterPro" id="IPR036820">
    <property type="entry name" value="Archease_dom_sf"/>
</dbReference>
<gene>
    <name evidence="6" type="ORF">FB563_7866</name>
</gene>
<comment type="similarity">
    <text evidence="1">Belongs to the archease family.</text>
</comment>
<dbReference type="Proteomes" id="UP000318103">
    <property type="component" value="Unassembled WGS sequence"/>
</dbReference>
<dbReference type="AlphaFoldDB" id="A0A542SY42"/>
<feature type="domain" description="Archease" evidence="5">
    <location>
        <begin position="35"/>
        <end position="166"/>
    </location>
</feature>
<evidence type="ECO:0000256" key="1">
    <source>
        <dbReference type="ARBA" id="ARBA00007963"/>
    </source>
</evidence>
<dbReference type="Pfam" id="PF01951">
    <property type="entry name" value="Archease"/>
    <property type="match status" value="1"/>
</dbReference>
<sequence>MEPEGGAGEGILAAMVGDISDELRARREGENGHRSMPHTADTRLQAWGATREQCLTEAVRAMVEAFADVSEAHPATMERVRLAPGDDADLLVALLDEVVYRLEVAGRIPVDVEAEPTDDGGLEVRLSLARLADVTVIGAAPKGVSWQELHIGPDAYGWSCTVIVDV</sequence>
<keyword evidence="2" id="KW-0819">tRNA processing</keyword>
<evidence type="ECO:0000313" key="7">
    <source>
        <dbReference type="Proteomes" id="UP000318103"/>
    </source>
</evidence>
<evidence type="ECO:0000313" key="6">
    <source>
        <dbReference type="EMBL" id="TQK79530.1"/>
    </source>
</evidence>
<dbReference type="GO" id="GO:0008033">
    <property type="term" value="P:tRNA processing"/>
    <property type="evidence" value="ECO:0007669"/>
    <property type="project" value="UniProtKB-KW"/>
</dbReference>
<dbReference type="Gene3D" id="3.55.10.10">
    <property type="entry name" value="Archease domain"/>
    <property type="match status" value="1"/>
</dbReference>
<protein>
    <submittedName>
        <fullName evidence="6">SHS2 domain-containing protein</fullName>
    </submittedName>
</protein>
<dbReference type="EMBL" id="VFNX01000005">
    <property type="protein sequence ID" value="TQK79530.1"/>
    <property type="molecule type" value="Genomic_DNA"/>
</dbReference>